<keyword evidence="2" id="KW-0812">Transmembrane</keyword>
<keyword evidence="6" id="KW-0732">Signal</keyword>
<organism evidence="8 9">
    <name type="scientific">Agrocybe chaxingu</name>
    <dbReference type="NCBI Taxonomy" id="84603"/>
    <lineage>
        <taxon>Eukaryota</taxon>
        <taxon>Fungi</taxon>
        <taxon>Dikarya</taxon>
        <taxon>Basidiomycota</taxon>
        <taxon>Agaricomycotina</taxon>
        <taxon>Agaricomycetes</taxon>
        <taxon>Agaricomycetidae</taxon>
        <taxon>Agaricales</taxon>
        <taxon>Agaricineae</taxon>
        <taxon>Strophariaceae</taxon>
        <taxon>Agrocybe</taxon>
    </lineage>
</organism>
<feature type="signal peptide" evidence="6">
    <location>
        <begin position="1"/>
        <end position="20"/>
    </location>
</feature>
<feature type="compositionally biased region" description="Low complexity" evidence="5">
    <location>
        <begin position="416"/>
        <end position="430"/>
    </location>
</feature>
<dbReference type="EMBL" id="JANKHO010000001">
    <property type="protein sequence ID" value="KAJ3518177.1"/>
    <property type="molecule type" value="Genomic_DNA"/>
</dbReference>
<dbReference type="SUPFAM" id="SSF49785">
    <property type="entry name" value="Galactose-binding domain-like"/>
    <property type="match status" value="1"/>
</dbReference>
<feature type="compositionally biased region" description="Low complexity" evidence="5">
    <location>
        <begin position="375"/>
        <end position="397"/>
    </location>
</feature>
<comment type="subcellular location">
    <subcellularLocation>
        <location evidence="1">Endomembrane system</location>
    </subcellularLocation>
</comment>
<evidence type="ECO:0000256" key="5">
    <source>
        <dbReference type="SAM" id="MobiDB-lite"/>
    </source>
</evidence>
<name>A0A9W8N2K7_9AGAR</name>
<feature type="region of interest" description="Disordered" evidence="5">
    <location>
        <begin position="78"/>
        <end position="132"/>
    </location>
</feature>
<feature type="compositionally biased region" description="Polar residues" evidence="5">
    <location>
        <begin position="731"/>
        <end position="749"/>
    </location>
</feature>
<reference evidence="8" key="1">
    <citation type="submission" date="2022-07" db="EMBL/GenBank/DDBJ databases">
        <title>Genome Sequence of Agrocybe chaxingu.</title>
        <authorList>
            <person name="Buettner E."/>
        </authorList>
    </citation>
    <scope>NUCLEOTIDE SEQUENCE</scope>
    <source>
        <strain evidence="8">MP-N11</strain>
    </source>
</reference>
<sequence length="876" mass="95912">MLSLLPSALLALLFASPAVSGPTSKYDPFRALALQTPKQAGNPICCLKPQTPLEPVDDDILLSFEEWKLRQHAIAAEVAQKPKQKNTTRQSPAGNVGAAGGVNDSANISSTPIDDSAPPNTPQELPVSPQLRIPTTDRYNYASLDCSARVHTAHRSAKSPLSILSAKRDRYMLSPCNKSEKQFVVVELCDDIRIDTIQLANFEFFSGVFKEFTVSVAKTSPDPDAWTFVGSYRAKNVRGVQTFRTPDSLHGFYRYMRIDFLSHYGSEYYCPVSLLRVYGLTHLEEWKLDVWQEESRAKQIELSGRQVILPVETIDEATTVPTSVPFTHIDPSKPSSTPSVDLTSGLPSLTDSGVPQSTHLPNSASPSDHESSPMTSDQASSSGSSTTSTHSSEIATTQTTSIPNTIHDGTLHSSRTLALPTTKVSTTTSSPHPPLNNPEPTTPSEFPSGHTMAINHTPQTPLAGATNHPSPSTPTVIVSSPSVAVMPAPLHQTHGGESIYRTIINRVAAVENNQTLYMRYIEQQNNAIRDVIKRLGEDVGRLEGIGRGQSLAYQRALGDWEKQRYQLQMDYGDLSYKPLQIIMEKRLGVAQLCLLLAVLVFLGLTRGSRPDNFPSHSSVKVDSSVRGWGRRHFTLSNDWTNRFKSKAPSENDDKVVFPSSSRLRPKEHLETILLNTAPISNESGHSRSRTISNPHSRAPSLRSTPATRRTQYAIPHRPITPTRSAFRPTPLQRSSSQGGALAMPQSTSWGAAVHAPKSAKKWARSAHLHEVKVTPALSKRAGGLDIRSTNHDRKDRTPRRSEFEQENVDIFSSPPGMASFSDKENDTLAESLLFKPEVSVDDGDPWVDTDSVDGSEIDAGAVIEMPARVNQMIAVS</sequence>
<feature type="region of interest" description="Disordered" evidence="5">
    <location>
        <begin position="679"/>
        <end position="706"/>
    </location>
</feature>
<dbReference type="PROSITE" id="PS51469">
    <property type="entry name" value="SUN"/>
    <property type="match status" value="1"/>
</dbReference>
<protein>
    <recommendedName>
        <fullName evidence="7">SUN domain-containing protein</fullName>
    </recommendedName>
</protein>
<evidence type="ECO:0000256" key="4">
    <source>
        <dbReference type="ARBA" id="ARBA00023136"/>
    </source>
</evidence>
<dbReference type="Gene3D" id="2.60.120.260">
    <property type="entry name" value="Galactose-binding domain-like"/>
    <property type="match status" value="1"/>
</dbReference>
<keyword evidence="9" id="KW-1185">Reference proteome</keyword>
<comment type="caution">
    <text evidence="8">The sequence shown here is derived from an EMBL/GenBank/DDBJ whole genome shotgun (WGS) entry which is preliminary data.</text>
</comment>
<gene>
    <name evidence="8" type="ORF">NLJ89_g17</name>
</gene>
<evidence type="ECO:0000313" key="8">
    <source>
        <dbReference type="EMBL" id="KAJ3518177.1"/>
    </source>
</evidence>
<evidence type="ECO:0000256" key="6">
    <source>
        <dbReference type="SAM" id="SignalP"/>
    </source>
</evidence>
<feature type="region of interest" description="Disordered" evidence="5">
    <location>
        <begin position="719"/>
        <end position="754"/>
    </location>
</feature>
<dbReference type="GO" id="GO:0016020">
    <property type="term" value="C:membrane"/>
    <property type="evidence" value="ECO:0007669"/>
    <property type="project" value="InterPro"/>
</dbReference>
<keyword evidence="4" id="KW-0472">Membrane</keyword>
<dbReference type="GO" id="GO:0005737">
    <property type="term" value="C:cytoplasm"/>
    <property type="evidence" value="ECO:0007669"/>
    <property type="project" value="TreeGrafter"/>
</dbReference>
<dbReference type="InterPro" id="IPR012919">
    <property type="entry name" value="SUN_dom"/>
</dbReference>
<dbReference type="Proteomes" id="UP001148786">
    <property type="component" value="Unassembled WGS sequence"/>
</dbReference>
<dbReference type="OrthoDB" id="266334at2759"/>
<dbReference type="GO" id="GO:0034975">
    <property type="term" value="P:protein folding in endoplasmic reticulum"/>
    <property type="evidence" value="ECO:0007669"/>
    <property type="project" value="TreeGrafter"/>
</dbReference>
<evidence type="ECO:0000256" key="2">
    <source>
        <dbReference type="ARBA" id="ARBA00022692"/>
    </source>
</evidence>
<feature type="compositionally biased region" description="Low complexity" evidence="5">
    <location>
        <begin position="469"/>
        <end position="478"/>
    </location>
</feature>
<feature type="compositionally biased region" description="Polar residues" evidence="5">
    <location>
        <begin position="333"/>
        <end position="366"/>
    </location>
</feature>
<evidence type="ECO:0000256" key="3">
    <source>
        <dbReference type="ARBA" id="ARBA00022989"/>
    </source>
</evidence>
<feature type="compositionally biased region" description="Polar residues" evidence="5">
    <location>
        <begin position="104"/>
        <end position="113"/>
    </location>
</feature>
<feature type="region of interest" description="Disordered" evidence="5">
    <location>
        <begin position="773"/>
        <end position="822"/>
    </location>
</feature>
<dbReference type="Pfam" id="PF07738">
    <property type="entry name" value="Sad1_UNC"/>
    <property type="match status" value="1"/>
</dbReference>
<feature type="compositionally biased region" description="Basic and acidic residues" evidence="5">
    <location>
        <begin position="788"/>
        <end position="803"/>
    </location>
</feature>
<dbReference type="AlphaFoldDB" id="A0A9W8N2K7"/>
<feature type="compositionally biased region" description="Pro residues" evidence="5">
    <location>
        <begin position="431"/>
        <end position="441"/>
    </location>
</feature>
<evidence type="ECO:0000313" key="9">
    <source>
        <dbReference type="Proteomes" id="UP001148786"/>
    </source>
</evidence>
<dbReference type="PANTHER" id="PTHR12953">
    <property type="entry name" value="MEMBRANE PROTEIN CH1 RELATED"/>
    <property type="match status" value="1"/>
</dbReference>
<dbReference type="GO" id="GO:0012505">
    <property type="term" value="C:endomembrane system"/>
    <property type="evidence" value="ECO:0007669"/>
    <property type="project" value="UniProtKB-SubCell"/>
</dbReference>
<proteinExistence type="predicted"/>
<feature type="domain" description="SUN" evidence="7">
    <location>
        <begin position="107"/>
        <end position="282"/>
    </location>
</feature>
<feature type="chain" id="PRO_5040918313" description="SUN domain-containing protein" evidence="6">
    <location>
        <begin position="21"/>
        <end position="876"/>
    </location>
</feature>
<accession>A0A9W8N2K7</accession>
<feature type="region of interest" description="Disordered" evidence="5">
    <location>
        <begin position="322"/>
        <end position="478"/>
    </location>
</feature>
<evidence type="ECO:0000256" key="1">
    <source>
        <dbReference type="ARBA" id="ARBA00004308"/>
    </source>
</evidence>
<evidence type="ECO:0000259" key="7">
    <source>
        <dbReference type="PROSITE" id="PS51469"/>
    </source>
</evidence>
<dbReference type="InterPro" id="IPR045120">
    <property type="entry name" value="Suco/Slp1-like"/>
</dbReference>
<dbReference type="PANTHER" id="PTHR12953:SF0">
    <property type="entry name" value="SUN DOMAIN-CONTAINING OSSIFICATION FACTOR"/>
    <property type="match status" value="1"/>
</dbReference>
<keyword evidence="3" id="KW-1133">Transmembrane helix</keyword>
<dbReference type="InterPro" id="IPR008979">
    <property type="entry name" value="Galactose-bd-like_sf"/>
</dbReference>